<dbReference type="GO" id="GO:0003682">
    <property type="term" value="F:chromatin binding"/>
    <property type="evidence" value="ECO:0007669"/>
    <property type="project" value="TreeGrafter"/>
</dbReference>
<keyword evidence="8" id="KW-1185">Reference proteome</keyword>
<evidence type="ECO:0000313" key="7">
    <source>
        <dbReference type="EMBL" id="QDZ21581.1"/>
    </source>
</evidence>
<dbReference type="GO" id="GO:0031261">
    <property type="term" value="C:DNA replication preinitiation complex"/>
    <property type="evidence" value="ECO:0007669"/>
    <property type="project" value="TreeGrafter"/>
</dbReference>
<dbReference type="InterPro" id="IPR003874">
    <property type="entry name" value="CDC45"/>
</dbReference>
<sequence length="597" mass="66400">MLCTPGFWEDAYQALKEDALSGATTARRVLLFVATDSCDSIATLQILEHVLNKDNVPYGIYPVANESDLVRHAEDMLQDDSERSIVLVNCGATEDIREKLGCGPGIRIYVFDSHRPLNIKNAQRENAQVLVICEDGEQAHEYVEEGLGNLLDSETSSSSESESDDDGDDGDEEGGAQARKRQRREVKERKKDLKSKIKEYYDRGASYSTAAGCTAYDFASHLNKDDVSCLWRAIVSLTDHYIHQRLSHETYMRTVVEYERKISQLGNVADLASNSQDSGPVNLGTKRIHYKEDCHLVMLQHWSLADALFNSPYVATRLRTWKESGKEKIELMLAKMGFPLVECQQHWTHMSPKLKQKLSAKLQECAPQFGLVHFQFSSFYKEDGYTSISSTDMVHAVTALLEVGFYNPVDSAGAGKEANQEPFNGVESFWAAYEGLAGKKKELVQKGLELAMLLQKVIVSVGGAQLSRKTVYQCGHFRYLNLDEAGLGENTDLLAHPLVLERLAFFLQDAHAHMGRSHKPVVIVGPKLGEKVLVVGVTGSHGSLKSGQKGGNIFSNKFKKASKGIGAEYEASGFESNVIKMPYMDVQQFMDELITDM</sequence>
<dbReference type="AlphaFoldDB" id="A0A5B8MMR6"/>
<accession>A0A5B8MMR6</accession>
<evidence type="ECO:0000256" key="3">
    <source>
        <dbReference type="ARBA" id="ARBA00022705"/>
    </source>
</evidence>
<feature type="compositionally biased region" description="Acidic residues" evidence="6">
    <location>
        <begin position="161"/>
        <end position="174"/>
    </location>
</feature>
<evidence type="ECO:0000256" key="4">
    <source>
        <dbReference type="ARBA" id="ARBA00023242"/>
    </source>
</evidence>
<reference evidence="7 8" key="1">
    <citation type="submission" date="2018-07" db="EMBL/GenBank/DDBJ databases">
        <title>The complete nuclear genome of the prasinophyte Chloropicon primus (CCMP1205).</title>
        <authorList>
            <person name="Pombert J.-F."/>
            <person name="Otis C."/>
            <person name="Turmel M."/>
            <person name="Lemieux C."/>
        </authorList>
    </citation>
    <scope>NUCLEOTIDE SEQUENCE [LARGE SCALE GENOMIC DNA]</scope>
    <source>
        <strain evidence="7 8">CCMP1205</strain>
    </source>
</reference>
<keyword evidence="3" id="KW-0235">DNA replication</keyword>
<evidence type="ECO:0000256" key="6">
    <source>
        <dbReference type="SAM" id="MobiDB-lite"/>
    </source>
</evidence>
<dbReference type="PANTHER" id="PTHR10507">
    <property type="entry name" value="CDC45-RELATED PROTEIN"/>
    <property type="match status" value="1"/>
</dbReference>
<dbReference type="GO" id="GO:0006270">
    <property type="term" value="P:DNA replication initiation"/>
    <property type="evidence" value="ECO:0007669"/>
    <property type="project" value="InterPro"/>
</dbReference>
<evidence type="ECO:0000256" key="2">
    <source>
        <dbReference type="ARBA" id="ARBA00010727"/>
    </source>
</evidence>
<gene>
    <name evidence="7" type="ORF">A3770_06p40990</name>
</gene>
<dbReference type="GO" id="GO:1902977">
    <property type="term" value="P:mitotic DNA replication preinitiation complex assembly"/>
    <property type="evidence" value="ECO:0007669"/>
    <property type="project" value="TreeGrafter"/>
</dbReference>
<feature type="region of interest" description="Disordered" evidence="6">
    <location>
        <begin position="151"/>
        <end position="190"/>
    </location>
</feature>
<proteinExistence type="inferred from homology"/>
<dbReference type="PANTHER" id="PTHR10507:SF0">
    <property type="entry name" value="CELL DIVISION CONTROL PROTEIN 45 HOMOLOG"/>
    <property type="match status" value="1"/>
</dbReference>
<evidence type="ECO:0000313" key="8">
    <source>
        <dbReference type="Proteomes" id="UP000316726"/>
    </source>
</evidence>
<dbReference type="STRING" id="1764295.A0A5B8MMR6"/>
<keyword evidence="5" id="KW-0131">Cell cycle</keyword>
<comment type="subcellular location">
    <subcellularLocation>
        <location evidence="1">Nucleus</location>
    </subcellularLocation>
</comment>
<dbReference type="GO" id="GO:0000727">
    <property type="term" value="P:double-strand break repair via break-induced replication"/>
    <property type="evidence" value="ECO:0007669"/>
    <property type="project" value="TreeGrafter"/>
</dbReference>
<comment type="similarity">
    <text evidence="2">Belongs to the CDC45 family.</text>
</comment>
<dbReference type="Pfam" id="PF02724">
    <property type="entry name" value="CDC45"/>
    <property type="match status" value="1"/>
</dbReference>
<evidence type="ECO:0000256" key="1">
    <source>
        <dbReference type="ARBA" id="ARBA00004123"/>
    </source>
</evidence>
<dbReference type="GO" id="GO:0003697">
    <property type="term" value="F:single-stranded DNA binding"/>
    <property type="evidence" value="ECO:0007669"/>
    <property type="project" value="TreeGrafter"/>
</dbReference>
<dbReference type="OrthoDB" id="10258882at2759"/>
<dbReference type="GO" id="GO:0003688">
    <property type="term" value="F:DNA replication origin binding"/>
    <property type="evidence" value="ECO:0007669"/>
    <property type="project" value="TreeGrafter"/>
</dbReference>
<dbReference type="EMBL" id="CP031039">
    <property type="protein sequence ID" value="QDZ21581.1"/>
    <property type="molecule type" value="Genomic_DNA"/>
</dbReference>
<keyword evidence="4" id="KW-0539">Nucleus</keyword>
<name>A0A5B8MMR6_9CHLO</name>
<protein>
    <submittedName>
        <fullName evidence="7">CDC45-like protein</fullName>
    </submittedName>
</protein>
<evidence type="ECO:0000256" key="5">
    <source>
        <dbReference type="ARBA" id="ARBA00023306"/>
    </source>
</evidence>
<organism evidence="7 8">
    <name type="scientific">Chloropicon primus</name>
    <dbReference type="NCBI Taxonomy" id="1764295"/>
    <lineage>
        <taxon>Eukaryota</taxon>
        <taxon>Viridiplantae</taxon>
        <taxon>Chlorophyta</taxon>
        <taxon>Chloropicophyceae</taxon>
        <taxon>Chloropicales</taxon>
        <taxon>Chloropicaceae</taxon>
        <taxon>Chloropicon</taxon>
    </lineage>
</organism>
<dbReference type="Proteomes" id="UP000316726">
    <property type="component" value="Chromosome 6"/>
</dbReference>